<proteinExistence type="predicted"/>
<protein>
    <submittedName>
        <fullName evidence="1">Uncharacterized protein</fullName>
    </submittedName>
</protein>
<name>A0ABX1JTM7_9MICC</name>
<accession>A0ABX1JTM7</accession>
<sequence length="78" mass="8734">MDIGTATASEIYRALVDIEDRLLELAAEDRLVLEQNAERTRGTVRDAVDQINTHLDEARQVLAWLETRDQGDPRAADG</sequence>
<organism evidence="1 2">
    <name type="scientific">Arthrobacter deserti</name>
    <dbReference type="NCBI Taxonomy" id="1742687"/>
    <lineage>
        <taxon>Bacteria</taxon>
        <taxon>Bacillati</taxon>
        <taxon>Actinomycetota</taxon>
        <taxon>Actinomycetes</taxon>
        <taxon>Micrococcales</taxon>
        <taxon>Micrococcaceae</taxon>
        <taxon>Arthrobacter</taxon>
    </lineage>
</organism>
<keyword evidence="2" id="KW-1185">Reference proteome</keyword>
<comment type="caution">
    <text evidence="1">The sequence shown here is derived from an EMBL/GenBank/DDBJ whole genome shotgun (WGS) entry which is preliminary data.</text>
</comment>
<gene>
    <name evidence="1" type="ORF">HER39_19200</name>
</gene>
<reference evidence="1 2" key="1">
    <citation type="submission" date="2020-04" db="EMBL/GenBank/DDBJ databases">
        <authorList>
            <person name="Liu S."/>
        </authorList>
    </citation>
    <scope>NUCLEOTIDE SEQUENCE [LARGE SCALE GENOMIC DNA]</scope>
    <source>
        <strain evidence="1 2">CGMCC 1.15091</strain>
    </source>
</reference>
<dbReference type="Proteomes" id="UP000523795">
    <property type="component" value="Unassembled WGS sequence"/>
</dbReference>
<evidence type="ECO:0000313" key="1">
    <source>
        <dbReference type="EMBL" id="NKX52659.1"/>
    </source>
</evidence>
<dbReference type="EMBL" id="JAAZSR010000650">
    <property type="protein sequence ID" value="NKX52659.1"/>
    <property type="molecule type" value="Genomic_DNA"/>
</dbReference>
<evidence type="ECO:0000313" key="2">
    <source>
        <dbReference type="Proteomes" id="UP000523795"/>
    </source>
</evidence>